<dbReference type="Proteomes" id="UP000242087">
    <property type="component" value="Unassembled WGS sequence"/>
</dbReference>
<protein>
    <submittedName>
        <fullName evidence="2">Diguanylate cyclase</fullName>
    </submittedName>
</protein>
<dbReference type="EMBL" id="PYVF01000009">
    <property type="protein sequence ID" value="PTB89826.1"/>
    <property type="molecule type" value="Genomic_DNA"/>
</dbReference>
<dbReference type="PROSITE" id="PS50887">
    <property type="entry name" value="GGDEF"/>
    <property type="match status" value="1"/>
</dbReference>
<dbReference type="PANTHER" id="PTHR46663:SF2">
    <property type="entry name" value="GGDEF DOMAIN-CONTAINING PROTEIN"/>
    <property type="match status" value="1"/>
</dbReference>
<dbReference type="PANTHER" id="PTHR46663">
    <property type="entry name" value="DIGUANYLATE CYCLASE DGCT-RELATED"/>
    <property type="match status" value="1"/>
</dbReference>
<dbReference type="CDD" id="cd01949">
    <property type="entry name" value="GGDEF"/>
    <property type="match status" value="1"/>
</dbReference>
<gene>
    <name evidence="2" type="ORF">C9927_01200</name>
</gene>
<proteinExistence type="predicted"/>
<dbReference type="InterPro" id="IPR043128">
    <property type="entry name" value="Rev_trsase/Diguanyl_cyclase"/>
</dbReference>
<dbReference type="InterPro" id="IPR000160">
    <property type="entry name" value="GGDEF_dom"/>
</dbReference>
<sequence length="94" mass="10415">GGDEFIVLLNDLDPLDQTQDFAVMIAERIREELAEPFDIEQLHLSVTASIGIASFPHHAQKLGDLLRAADHAMYQAKNEGRNCVRLAHSETSDS</sequence>
<dbReference type="NCBIfam" id="TIGR00254">
    <property type="entry name" value="GGDEF"/>
    <property type="match status" value="1"/>
</dbReference>
<dbReference type="InterPro" id="IPR029787">
    <property type="entry name" value="Nucleotide_cyclase"/>
</dbReference>
<feature type="domain" description="GGDEF" evidence="1">
    <location>
        <begin position="1"/>
        <end position="89"/>
    </location>
</feature>
<reference evidence="2 3" key="1">
    <citation type="submission" date="2018-03" db="EMBL/GenBank/DDBJ databases">
        <title>Cross-interface Injection: A General Nanoliter Liquid Handling Method Applied to Single Cells Genome Amplification Automated Nanoliter Liquid Handling Applied to Single Cell Multiple Displacement Amplification.</title>
        <authorList>
            <person name="Yun J."/>
            <person name="Xu P."/>
            <person name="Xu J."/>
            <person name="Dai X."/>
            <person name="Wang Y."/>
            <person name="Zheng X."/>
            <person name="Cao C."/>
            <person name="Yi Q."/>
            <person name="Zhu Y."/>
            <person name="Wang L."/>
            <person name="Dong Z."/>
            <person name="Huang Y."/>
            <person name="Huang L."/>
            <person name="Du W."/>
        </authorList>
    </citation>
    <scope>NUCLEOTIDE SEQUENCE [LARGE SCALE GENOMIC DNA]</scope>
    <source>
        <strain evidence="2 3">A12-4</strain>
    </source>
</reference>
<accession>A0A2T4D7M5</accession>
<evidence type="ECO:0000259" key="1">
    <source>
        <dbReference type="PROSITE" id="PS50887"/>
    </source>
</evidence>
<dbReference type="Gene3D" id="3.30.70.270">
    <property type="match status" value="1"/>
</dbReference>
<feature type="non-terminal residue" evidence="2">
    <location>
        <position position="1"/>
    </location>
</feature>
<organism evidence="2 3">
    <name type="scientific">Pseudidiomarina aestuarii</name>
    <dbReference type="NCBI Taxonomy" id="624146"/>
    <lineage>
        <taxon>Bacteria</taxon>
        <taxon>Pseudomonadati</taxon>
        <taxon>Pseudomonadota</taxon>
        <taxon>Gammaproteobacteria</taxon>
        <taxon>Alteromonadales</taxon>
        <taxon>Idiomarinaceae</taxon>
        <taxon>Pseudidiomarina</taxon>
    </lineage>
</organism>
<evidence type="ECO:0000313" key="2">
    <source>
        <dbReference type="EMBL" id="PTB89826.1"/>
    </source>
</evidence>
<comment type="caution">
    <text evidence="2">The sequence shown here is derived from an EMBL/GenBank/DDBJ whole genome shotgun (WGS) entry which is preliminary data.</text>
</comment>
<dbReference type="InterPro" id="IPR052163">
    <property type="entry name" value="DGC-Regulatory_Protein"/>
</dbReference>
<name>A0A2T4D7M5_9GAMM</name>
<dbReference type="AlphaFoldDB" id="A0A2T4D7M5"/>
<dbReference type="SUPFAM" id="SSF55073">
    <property type="entry name" value="Nucleotide cyclase"/>
    <property type="match status" value="1"/>
</dbReference>
<dbReference type="Pfam" id="PF00990">
    <property type="entry name" value="GGDEF"/>
    <property type="match status" value="1"/>
</dbReference>
<evidence type="ECO:0000313" key="3">
    <source>
        <dbReference type="Proteomes" id="UP000242087"/>
    </source>
</evidence>